<dbReference type="InParanoid" id="G4ZHN2"/>
<proteinExistence type="predicted"/>
<dbReference type="EMBL" id="JH159154">
    <property type="protein sequence ID" value="EGZ18687.1"/>
    <property type="molecule type" value="Genomic_DNA"/>
</dbReference>
<keyword evidence="3" id="KW-1185">Reference proteome</keyword>
<organism evidence="2 3">
    <name type="scientific">Phytophthora sojae (strain P6497)</name>
    <name type="common">Soybean stem and root rot agent</name>
    <name type="synonym">Phytophthora megasperma f. sp. glycines</name>
    <dbReference type="NCBI Taxonomy" id="1094619"/>
    <lineage>
        <taxon>Eukaryota</taxon>
        <taxon>Sar</taxon>
        <taxon>Stramenopiles</taxon>
        <taxon>Oomycota</taxon>
        <taxon>Peronosporomycetes</taxon>
        <taxon>Peronosporales</taxon>
        <taxon>Peronosporaceae</taxon>
        <taxon>Phytophthora</taxon>
    </lineage>
</organism>
<dbReference type="Gene3D" id="1.25.40.10">
    <property type="entry name" value="Tetratricopeptide repeat domain"/>
    <property type="match status" value="2"/>
</dbReference>
<evidence type="ECO:0008006" key="4">
    <source>
        <dbReference type="Google" id="ProtNLM"/>
    </source>
</evidence>
<dbReference type="GeneID" id="20653350"/>
<evidence type="ECO:0000313" key="2">
    <source>
        <dbReference type="EMBL" id="EGZ18687.1"/>
    </source>
</evidence>
<dbReference type="RefSeq" id="XP_009527745.1">
    <property type="nucleotide sequence ID" value="XM_009529450.1"/>
</dbReference>
<sequence>LQASGGNADAALEILAAIQAADGSGLSKEVATTLLTTFVDKNRVDKALQVLDLSYKQKMWLRAPPFEALITRSYKSKHYDTALQVFDSVQRANLSPSNLVYTTALLAAHRLRDRERVLKILEQMLKDAKPYSSRAFQVALSAAVKSRLHQFVLELMECSKALDVELTSEHYHFVLRSYAAVGNMEAALGTRDTLQQNGFELTDDGVHWLVHCACRTDQWDLVVDVYELMPENLRPELKGWHLGAVIMAHARAEDKEAKLRALEIFNQHKDKVSELAYGGAITALLDTEQFDEALALAENMKHKEIAWGKNVYQAVALALIRRGTAEEAVQLLETSVRCMGDEPDGYLNIIQFYTDRHPRP</sequence>
<dbReference type="SUPFAM" id="SSF48452">
    <property type="entry name" value="TPR-like"/>
    <property type="match status" value="1"/>
</dbReference>
<dbReference type="SMR" id="G4ZHN2"/>
<protein>
    <recommendedName>
        <fullName evidence="4">Pentacotripeptide-repeat region of PRORP domain-containing protein</fullName>
    </recommendedName>
</protein>
<reference evidence="2 3" key="1">
    <citation type="journal article" date="2006" name="Science">
        <title>Phytophthora genome sequences uncover evolutionary origins and mechanisms of pathogenesis.</title>
        <authorList>
            <person name="Tyler B.M."/>
            <person name="Tripathy S."/>
            <person name="Zhang X."/>
            <person name="Dehal P."/>
            <person name="Jiang R.H."/>
            <person name="Aerts A."/>
            <person name="Arredondo F.D."/>
            <person name="Baxter L."/>
            <person name="Bensasson D."/>
            <person name="Beynon J.L."/>
            <person name="Chapman J."/>
            <person name="Damasceno C.M."/>
            <person name="Dorrance A.E."/>
            <person name="Dou D."/>
            <person name="Dickerman A.W."/>
            <person name="Dubchak I.L."/>
            <person name="Garbelotto M."/>
            <person name="Gijzen M."/>
            <person name="Gordon S.G."/>
            <person name="Govers F."/>
            <person name="Grunwald N.J."/>
            <person name="Huang W."/>
            <person name="Ivors K.L."/>
            <person name="Jones R.W."/>
            <person name="Kamoun S."/>
            <person name="Krampis K."/>
            <person name="Lamour K.H."/>
            <person name="Lee M.K."/>
            <person name="McDonald W.H."/>
            <person name="Medina M."/>
            <person name="Meijer H.J."/>
            <person name="Nordberg E.K."/>
            <person name="Maclean D.J."/>
            <person name="Ospina-Giraldo M.D."/>
            <person name="Morris P.F."/>
            <person name="Phuntumart V."/>
            <person name="Putnam N.H."/>
            <person name="Rash S."/>
            <person name="Rose J.K."/>
            <person name="Sakihama Y."/>
            <person name="Salamov A.A."/>
            <person name="Savidor A."/>
            <person name="Scheuring C.F."/>
            <person name="Smith B.M."/>
            <person name="Sobral B.W."/>
            <person name="Terry A."/>
            <person name="Torto-Alalibo T.A."/>
            <person name="Win J."/>
            <person name="Xu Z."/>
            <person name="Zhang H."/>
            <person name="Grigoriev I.V."/>
            <person name="Rokhsar D.S."/>
            <person name="Boore J.L."/>
        </authorList>
    </citation>
    <scope>NUCLEOTIDE SEQUENCE [LARGE SCALE GENOMIC DNA]</scope>
    <source>
        <strain evidence="2 3">P6497</strain>
    </source>
</reference>
<dbReference type="KEGG" id="psoj:PHYSODRAFT_463821"/>
<gene>
    <name evidence="2" type="ORF">PHYSODRAFT_463821</name>
</gene>
<keyword evidence="1" id="KW-0677">Repeat</keyword>
<dbReference type="AlphaFoldDB" id="G4ZHN2"/>
<evidence type="ECO:0000313" key="3">
    <source>
        <dbReference type="Proteomes" id="UP000002640"/>
    </source>
</evidence>
<dbReference type="PANTHER" id="PTHR47936">
    <property type="entry name" value="PPR_LONG DOMAIN-CONTAINING PROTEIN"/>
    <property type="match status" value="1"/>
</dbReference>
<dbReference type="STRING" id="1094619.G4ZHN2"/>
<feature type="non-terminal residue" evidence="2">
    <location>
        <position position="1"/>
    </location>
</feature>
<feature type="non-terminal residue" evidence="2">
    <location>
        <position position="360"/>
    </location>
</feature>
<name>G4ZHN2_PHYSP</name>
<dbReference type="OMA" id="KPHISAY"/>
<evidence type="ECO:0000256" key="1">
    <source>
        <dbReference type="ARBA" id="ARBA00022737"/>
    </source>
</evidence>
<dbReference type="InterPro" id="IPR011990">
    <property type="entry name" value="TPR-like_helical_dom_sf"/>
</dbReference>
<dbReference type="Proteomes" id="UP000002640">
    <property type="component" value="Unassembled WGS sequence"/>
</dbReference>
<accession>G4ZHN2</accession>
<dbReference type="PANTHER" id="PTHR47936:SF1">
    <property type="entry name" value="PENTATRICOPEPTIDE REPEAT-CONTAINING PROTEIN GUN1, CHLOROPLASTIC"/>
    <property type="match status" value="1"/>
</dbReference>